<name>A0ABU8MVE6_9PSEU</name>
<gene>
    <name evidence="3" type="ORF">WCD74_26315</name>
</gene>
<dbReference type="Pfam" id="PF04248">
    <property type="entry name" value="NTP_transf_9"/>
    <property type="match status" value="2"/>
</dbReference>
<evidence type="ECO:0000313" key="4">
    <source>
        <dbReference type="Proteomes" id="UP001385809"/>
    </source>
</evidence>
<dbReference type="PANTHER" id="PTHR34310">
    <property type="entry name" value="DUF427 DOMAIN PROTEIN (AFU_ORTHOLOGUE AFUA_3G02220)"/>
    <property type="match status" value="1"/>
</dbReference>
<dbReference type="Proteomes" id="UP001385809">
    <property type="component" value="Unassembled WGS sequence"/>
</dbReference>
<proteinExistence type="predicted"/>
<dbReference type="InterPro" id="IPR007361">
    <property type="entry name" value="DUF427"/>
</dbReference>
<protein>
    <submittedName>
        <fullName evidence="3">DUF427 domain-containing protein</fullName>
    </submittedName>
</protein>
<feature type="domain" description="DUF427" evidence="2">
    <location>
        <begin position="38"/>
        <end position="127"/>
    </location>
</feature>
<evidence type="ECO:0000313" key="3">
    <source>
        <dbReference type="EMBL" id="MEJ2871299.1"/>
    </source>
</evidence>
<feature type="compositionally biased region" description="Low complexity" evidence="1">
    <location>
        <begin position="264"/>
        <end position="275"/>
    </location>
</feature>
<keyword evidence="4" id="KW-1185">Reference proteome</keyword>
<dbReference type="EMBL" id="JBBEGN010000021">
    <property type="protein sequence ID" value="MEJ2871299.1"/>
    <property type="molecule type" value="Genomic_DNA"/>
</dbReference>
<dbReference type="PANTHER" id="PTHR34310:SF9">
    <property type="entry name" value="BLR5716 PROTEIN"/>
    <property type="match status" value="1"/>
</dbReference>
<evidence type="ECO:0000259" key="2">
    <source>
        <dbReference type="Pfam" id="PF04248"/>
    </source>
</evidence>
<organism evidence="3 4">
    <name type="scientific">Actinomycetospora aurantiaca</name>
    <dbReference type="NCBI Taxonomy" id="3129233"/>
    <lineage>
        <taxon>Bacteria</taxon>
        <taxon>Bacillati</taxon>
        <taxon>Actinomycetota</taxon>
        <taxon>Actinomycetes</taxon>
        <taxon>Pseudonocardiales</taxon>
        <taxon>Pseudonocardiaceae</taxon>
        <taxon>Actinomycetospora</taxon>
    </lineage>
</organism>
<sequence>MSLTRFGGPLSRKLPETRTFTVEGPAHSLLLEPFRRRVRAVVDDVVVLDTVDGALLFETGLGPQLYVPEGDVRADLLSPSDTTTHCPFKGDATYRHLTVGDRTVPDAVWAYPDPKPDTPWLAGLVALPMGAADRWFDEDVEVLGHLPDPYHRVDLRPTGRRVTVTAPDGSAVASSSSAVLLDETGLDVRFYLPRTDVQAELTRTDTTTVCPYKGVSTYWTVSTGGTSVVDGAWSYESPTDESRGIAELVCFSDDFTVTVEGPRRPAGTPAGPAPGRRGGRSR</sequence>
<dbReference type="Gene3D" id="2.170.150.40">
    <property type="entry name" value="Domain of unknown function (DUF427)"/>
    <property type="match status" value="2"/>
</dbReference>
<reference evidence="3 4" key="1">
    <citation type="submission" date="2024-03" db="EMBL/GenBank/DDBJ databases">
        <title>Actinomycetospora sp. OC33-EN08, a novel actinomycete isolated from wild orchid (Aerides multiflora).</title>
        <authorList>
            <person name="Suriyachadkun C."/>
        </authorList>
    </citation>
    <scope>NUCLEOTIDE SEQUENCE [LARGE SCALE GENOMIC DNA]</scope>
    <source>
        <strain evidence="3 4">OC33-EN08</strain>
    </source>
</reference>
<feature type="domain" description="DUF427" evidence="2">
    <location>
        <begin position="168"/>
        <end position="253"/>
    </location>
</feature>
<evidence type="ECO:0000256" key="1">
    <source>
        <dbReference type="SAM" id="MobiDB-lite"/>
    </source>
</evidence>
<dbReference type="RefSeq" id="WP_337697868.1">
    <property type="nucleotide sequence ID" value="NZ_JBBEGN010000021.1"/>
</dbReference>
<dbReference type="InterPro" id="IPR038694">
    <property type="entry name" value="DUF427_sf"/>
</dbReference>
<feature type="region of interest" description="Disordered" evidence="1">
    <location>
        <begin position="259"/>
        <end position="282"/>
    </location>
</feature>
<accession>A0ABU8MVE6</accession>
<comment type="caution">
    <text evidence="3">The sequence shown here is derived from an EMBL/GenBank/DDBJ whole genome shotgun (WGS) entry which is preliminary data.</text>
</comment>